<keyword evidence="11" id="KW-1185">Reference proteome</keyword>
<reference evidence="10 11" key="1">
    <citation type="submission" date="2018-02" db="EMBL/GenBank/DDBJ databases">
        <title>Genomic Encyclopedia of Archaeal and Bacterial Type Strains, Phase II (KMG-II): from individual species to whole genera.</title>
        <authorList>
            <person name="Goeker M."/>
        </authorList>
    </citation>
    <scope>NUCLEOTIDE SEQUENCE [LARGE SCALE GENOMIC DNA]</scope>
    <source>
        <strain evidence="10 11">DSM 22857</strain>
    </source>
</reference>
<dbReference type="InterPro" id="IPR011063">
    <property type="entry name" value="TilS/TtcA_N"/>
</dbReference>
<evidence type="ECO:0000259" key="9">
    <source>
        <dbReference type="Pfam" id="PF09179"/>
    </source>
</evidence>
<organism evidence="10 11">
    <name type="scientific">Kineococcus xinjiangensis</name>
    <dbReference type="NCBI Taxonomy" id="512762"/>
    <lineage>
        <taxon>Bacteria</taxon>
        <taxon>Bacillati</taxon>
        <taxon>Actinomycetota</taxon>
        <taxon>Actinomycetes</taxon>
        <taxon>Kineosporiales</taxon>
        <taxon>Kineosporiaceae</taxon>
        <taxon>Kineococcus</taxon>
    </lineage>
</organism>
<comment type="subcellular location">
    <subcellularLocation>
        <location evidence="7">Cytoplasm</location>
    </subcellularLocation>
</comment>
<dbReference type="GO" id="GO:0006400">
    <property type="term" value="P:tRNA modification"/>
    <property type="evidence" value="ECO:0007669"/>
    <property type="project" value="UniProtKB-UniRule"/>
</dbReference>
<evidence type="ECO:0000256" key="1">
    <source>
        <dbReference type="ARBA" id="ARBA00022490"/>
    </source>
</evidence>
<keyword evidence="4 7" id="KW-0547">Nucleotide-binding</keyword>
<dbReference type="AlphaFoldDB" id="A0A2S6IGT6"/>
<dbReference type="Gene3D" id="3.40.50.620">
    <property type="entry name" value="HUPs"/>
    <property type="match status" value="1"/>
</dbReference>
<evidence type="ECO:0000313" key="10">
    <source>
        <dbReference type="EMBL" id="PPK93428.1"/>
    </source>
</evidence>
<dbReference type="SUPFAM" id="SSF52402">
    <property type="entry name" value="Adenine nucleotide alpha hydrolases-like"/>
    <property type="match status" value="1"/>
</dbReference>
<keyword evidence="3 7" id="KW-0819">tRNA processing</keyword>
<dbReference type="HAMAP" id="MF_01161">
    <property type="entry name" value="tRNA_Ile_lys_synt"/>
    <property type="match status" value="1"/>
</dbReference>
<name>A0A2S6IGT6_9ACTN</name>
<dbReference type="RefSeq" id="WP_104433677.1">
    <property type="nucleotide sequence ID" value="NZ_PTJD01000010.1"/>
</dbReference>
<dbReference type="InterPro" id="IPR012795">
    <property type="entry name" value="tRNA_Ile_lys_synt_N"/>
</dbReference>
<comment type="caution">
    <text evidence="10">The sequence shown here is derived from an EMBL/GenBank/DDBJ whole genome shotgun (WGS) entry which is preliminary data.</text>
</comment>
<evidence type="ECO:0000256" key="2">
    <source>
        <dbReference type="ARBA" id="ARBA00022598"/>
    </source>
</evidence>
<evidence type="ECO:0000256" key="7">
    <source>
        <dbReference type="HAMAP-Rule" id="MF_01161"/>
    </source>
</evidence>
<dbReference type="Pfam" id="PF01171">
    <property type="entry name" value="ATP_bind_3"/>
    <property type="match status" value="1"/>
</dbReference>
<keyword evidence="5 7" id="KW-0067">ATP-binding</keyword>
<dbReference type="OrthoDB" id="5244702at2"/>
<dbReference type="EMBL" id="PTJD01000010">
    <property type="protein sequence ID" value="PPK93428.1"/>
    <property type="molecule type" value="Genomic_DNA"/>
</dbReference>
<dbReference type="InterPro" id="IPR012094">
    <property type="entry name" value="tRNA_Ile_lys_synt"/>
</dbReference>
<comment type="domain">
    <text evidence="7">The N-terminal region contains the highly conserved SGGXDS motif, predicted to be a P-loop motif involved in ATP binding.</text>
</comment>
<dbReference type="InterPro" id="IPR014729">
    <property type="entry name" value="Rossmann-like_a/b/a_fold"/>
</dbReference>
<sequence>MSGPSPATAAVRRAVREDLALLRRECSGRVVLVACSGGADSLALAAGAAFAAARSGFATGAVVVDHGLQPGSAAVAEAAAGQCRGLGLEPVDVVAVAVGRAGGPEAAARDARYAALEAAAVAHGAEAVLLAHTRDDQAESVLLGLARGSGARSLAGMPAVRGRWRRPLLELPRSVVRAACADAGLVPWEDPANADAALARARVRHRVLPVLEAELGPGAAAALARTARALRDDADALDALTDALAASAVRVEPAGGASAAVADLAAQPAALRRRLLRRLALAAGAPAGALAAVHVDAADALLLDWRGQGPVALPGGLELRRSCGRLRVERGARPREPLRARTPGT</sequence>
<dbReference type="Gene3D" id="1.20.59.20">
    <property type="match status" value="1"/>
</dbReference>
<feature type="binding site" evidence="7">
    <location>
        <begin position="36"/>
        <end position="41"/>
    </location>
    <ligand>
        <name>ATP</name>
        <dbReference type="ChEBI" id="CHEBI:30616"/>
    </ligand>
</feature>
<comment type="function">
    <text evidence="7">Ligates lysine onto the cytidine present at position 34 of the AUA codon-specific tRNA(Ile) that contains the anticodon CAU, in an ATP-dependent manner. Cytidine is converted to lysidine, thus changing the amino acid specificity of the tRNA from methionine to isoleucine.</text>
</comment>
<dbReference type="EC" id="6.3.4.19" evidence="7"/>
<evidence type="ECO:0000256" key="3">
    <source>
        <dbReference type="ARBA" id="ARBA00022694"/>
    </source>
</evidence>
<protein>
    <recommendedName>
        <fullName evidence="7">tRNA(Ile)-lysidine synthase</fullName>
        <ecNumber evidence="7">6.3.4.19</ecNumber>
    </recommendedName>
    <alternativeName>
        <fullName evidence="7">tRNA(Ile)-2-lysyl-cytidine synthase</fullName>
    </alternativeName>
    <alternativeName>
        <fullName evidence="7">tRNA(Ile)-lysidine synthetase</fullName>
    </alternativeName>
</protein>
<gene>
    <name evidence="7" type="primary">tilS</name>
    <name evidence="10" type="ORF">CLV92_11056</name>
</gene>
<dbReference type="PANTHER" id="PTHR43033:SF1">
    <property type="entry name" value="TRNA(ILE)-LYSIDINE SYNTHASE-RELATED"/>
    <property type="match status" value="1"/>
</dbReference>
<evidence type="ECO:0000256" key="4">
    <source>
        <dbReference type="ARBA" id="ARBA00022741"/>
    </source>
</evidence>
<comment type="catalytic activity">
    <reaction evidence="6 7">
        <text>cytidine(34) in tRNA(Ile2) + L-lysine + ATP = lysidine(34) in tRNA(Ile2) + AMP + diphosphate + H(+)</text>
        <dbReference type="Rhea" id="RHEA:43744"/>
        <dbReference type="Rhea" id="RHEA-COMP:10625"/>
        <dbReference type="Rhea" id="RHEA-COMP:10670"/>
        <dbReference type="ChEBI" id="CHEBI:15378"/>
        <dbReference type="ChEBI" id="CHEBI:30616"/>
        <dbReference type="ChEBI" id="CHEBI:32551"/>
        <dbReference type="ChEBI" id="CHEBI:33019"/>
        <dbReference type="ChEBI" id="CHEBI:82748"/>
        <dbReference type="ChEBI" id="CHEBI:83665"/>
        <dbReference type="ChEBI" id="CHEBI:456215"/>
        <dbReference type="EC" id="6.3.4.19"/>
    </reaction>
</comment>
<proteinExistence type="inferred from homology"/>
<dbReference type="GO" id="GO:0005737">
    <property type="term" value="C:cytoplasm"/>
    <property type="evidence" value="ECO:0007669"/>
    <property type="project" value="UniProtKB-SubCell"/>
</dbReference>
<dbReference type="SUPFAM" id="SSF82829">
    <property type="entry name" value="MesJ substrate recognition domain-like"/>
    <property type="match status" value="1"/>
</dbReference>
<dbReference type="Proteomes" id="UP000239485">
    <property type="component" value="Unassembled WGS sequence"/>
</dbReference>
<feature type="domain" description="tRNA(Ile)-lysidine synthase substrate-binding" evidence="9">
    <location>
        <begin position="261"/>
        <end position="326"/>
    </location>
</feature>
<keyword evidence="1 7" id="KW-0963">Cytoplasm</keyword>
<keyword evidence="2 7" id="KW-0436">Ligase</keyword>
<evidence type="ECO:0000256" key="6">
    <source>
        <dbReference type="ARBA" id="ARBA00048539"/>
    </source>
</evidence>
<dbReference type="Pfam" id="PF09179">
    <property type="entry name" value="TilS"/>
    <property type="match status" value="1"/>
</dbReference>
<evidence type="ECO:0000256" key="5">
    <source>
        <dbReference type="ARBA" id="ARBA00022840"/>
    </source>
</evidence>
<evidence type="ECO:0000259" key="8">
    <source>
        <dbReference type="Pfam" id="PF01171"/>
    </source>
</evidence>
<dbReference type="PANTHER" id="PTHR43033">
    <property type="entry name" value="TRNA(ILE)-LYSIDINE SYNTHASE-RELATED"/>
    <property type="match status" value="1"/>
</dbReference>
<evidence type="ECO:0000313" key="11">
    <source>
        <dbReference type="Proteomes" id="UP000239485"/>
    </source>
</evidence>
<dbReference type="GO" id="GO:0032267">
    <property type="term" value="F:tRNA(Ile)-lysidine synthase activity"/>
    <property type="evidence" value="ECO:0007669"/>
    <property type="project" value="UniProtKB-EC"/>
</dbReference>
<dbReference type="GO" id="GO:0005524">
    <property type="term" value="F:ATP binding"/>
    <property type="evidence" value="ECO:0007669"/>
    <property type="project" value="UniProtKB-UniRule"/>
</dbReference>
<dbReference type="InterPro" id="IPR015262">
    <property type="entry name" value="tRNA_Ile_lys_synt_subst-bd"/>
</dbReference>
<feature type="domain" description="tRNA(Ile)-lysidine/2-thiocytidine synthase N-terminal" evidence="8">
    <location>
        <begin position="31"/>
        <end position="206"/>
    </location>
</feature>
<dbReference type="NCBIfam" id="TIGR02432">
    <property type="entry name" value="lysidine_TilS_N"/>
    <property type="match status" value="1"/>
</dbReference>
<comment type="similarity">
    <text evidence="7">Belongs to the tRNA(Ile)-lysidine synthase family.</text>
</comment>
<accession>A0A2S6IGT6</accession>